<dbReference type="GO" id="GO:0006281">
    <property type="term" value="P:DNA repair"/>
    <property type="evidence" value="ECO:0007669"/>
    <property type="project" value="TreeGrafter"/>
</dbReference>
<feature type="domain" description="Helicase ATP-binding" evidence="4">
    <location>
        <begin position="217"/>
        <end position="398"/>
    </location>
</feature>
<dbReference type="InterPro" id="IPR027417">
    <property type="entry name" value="P-loop_NTPase"/>
</dbReference>
<dbReference type="Gene3D" id="3.40.50.300">
    <property type="entry name" value="P-loop containing nucleotide triphosphate hydrolases"/>
    <property type="match status" value="1"/>
</dbReference>
<dbReference type="InterPro" id="IPR049730">
    <property type="entry name" value="SNF2/RAD54-like_C"/>
</dbReference>
<dbReference type="GO" id="GO:0016787">
    <property type="term" value="F:hydrolase activity"/>
    <property type="evidence" value="ECO:0007669"/>
    <property type="project" value="UniProtKB-KW"/>
</dbReference>
<dbReference type="EMBL" id="ADAS02000038">
    <property type="protein sequence ID" value="OAV94620.1"/>
    <property type="molecule type" value="Genomic_DNA"/>
</dbReference>
<sequence>METAYCLGQFIVPISSSPISPGTKAPQVGFLQRGRQQVHVYGVRQTRIGDLSIAASKHLGPLLGPISACSSPVTGKNIPPTDPNIMKLRAFVVIRRACQPELWGCVFSRLEHVDRIRTACVSAQAELTPIWNYNPSLFFDIAHVAERPEASAIARSAGLSTALRQCRTTLKPHQLTALEFLQKNESSNNEAVSLWHHPSNAWIRSFLDQAGIKTPDILNQPKCRGSILADDMGLGKTLTTLALVLSTADAAVEFQWADWVNRSAATLVICPLATLSNWENEIRIHFKNQAIPYHVFHGPNRKELSRQSLQSALVVLTTYEMIGDSGNHTNSNQLTIESLNLCWYRVVVDEAHLMRNPNANRTLNIQQLRSLFLLCLTGTPVQNRLTDLQSLITSLKIAPWDDELIWKRCLIPGMSVGAREAILTLNRLMHSVCLRRTKQVLLNLPEKVETAVVVRCAPPWEEFSRDLHTRFIQAFGRLREDGAHWDPAEFFRQLTMLRQFCNHPIFAREEVPVQTNWQWEDSGKILHLIGSLQAFLSGERGIAEPKAVVFSSFVSFLEIIGRALEDNHIGFTSLTGDLTVRQRDKNLNQFRSNSRCQVLLGSLQAAGVGIDLRCAQNVYLMASVHPLLSKGLQLADMIHGGKGTQLESSK</sequence>
<dbReference type="GO" id="GO:0008094">
    <property type="term" value="F:ATP-dependent activity, acting on DNA"/>
    <property type="evidence" value="ECO:0007669"/>
    <property type="project" value="TreeGrafter"/>
</dbReference>
<keyword evidence="2" id="KW-0378">Hydrolase</keyword>
<dbReference type="Pfam" id="PF00176">
    <property type="entry name" value="SNF2-rel_dom"/>
    <property type="match status" value="1"/>
</dbReference>
<dbReference type="PANTHER" id="PTHR45626">
    <property type="entry name" value="TRANSCRIPTION TERMINATION FACTOR 2-RELATED"/>
    <property type="match status" value="1"/>
</dbReference>
<dbReference type="OrthoDB" id="2503761at2759"/>
<dbReference type="EnsemblFungi" id="PTTG_07726-t43_1">
    <property type="protein sequence ID" value="PTTG_07726-t43_1-p1"/>
    <property type="gene ID" value="PTTG_07726"/>
</dbReference>
<dbReference type="SUPFAM" id="SSF52540">
    <property type="entry name" value="P-loop containing nucleoside triphosphate hydrolases"/>
    <property type="match status" value="2"/>
</dbReference>
<reference evidence="6 7" key="3">
    <citation type="journal article" date="2017" name="G3 (Bethesda)">
        <title>Comparative analysis highlights variable genome content of wheat rusts and divergence of the mating loci.</title>
        <authorList>
            <person name="Cuomo C.A."/>
            <person name="Bakkeren G."/>
            <person name="Khalil H.B."/>
            <person name="Panwar V."/>
            <person name="Joly D."/>
            <person name="Linning R."/>
            <person name="Sakthikumar S."/>
            <person name="Song X."/>
            <person name="Adiconis X."/>
            <person name="Fan L."/>
            <person name="Goldberg J.M."/>
            <person name="Levin J.Z."/>
            <person name="Young S."/>
            <person name="Zeng Q."/>
            <person name="Anikster Y."/>
            <person name="Bruce M."/>
            <person name="Wang M."/>
            <person name="Yin C."/>
            <person name="McCallum B."/>
            <person name="Szabo L.J."/>
            <person name="Hulbert S."/>
            <person name="Chen X."/>
            <person name="Fellers J.P."/>
        </authorList>
    </citation>
    <scope>NUCLEOTIDE SEQUENCE</scope>
    <source>
        <strain evidence="6">isolate 1-1 / race 1 (BBBD)</strain>
        <strain evidence="7">Isolate 1-1 / race 1 (BBBD)</strain>
    </source>
</reference>
<dbReference type="CDD" id="cd18793">
    <property type="entry name" value="SF2_C_SNF"/>
    <property type="match status" value="1"/>
</dbReference>
<dbReference type="PROSITE" id="PS51192">
    <property type="entry name" value="HELICASE_ATP_BIND_1"/>
    <property type="match status" value="1"/>
</dbReference>
<dbReference type="SMART" id="SM00487">
    <property type="entry name" value="DEXDc"/>
    <property type="match status" value="1"/>
</dbReference>
<dbReference type="CDD" id="cd18008">
    <property type="entry name" value="DEXDc_SHPRH-like"/>
    <property type="match status" value="1"/>
</dbReference>
<evidence type="ECO:0000313" key="5">
    <source>
        <dbReference type="EMBL" id="OAV94620.1"/>
    </source>
</evidence>
<protein>
    <submittedName>
        <fullName evidence="6">Helicase ATP-binding domain-containing protein</fullName>
    </submittedName>
</protein>
<dbReference type="VEuPathDB" id="FungiDB:PTTG_07726"/>
<dbReference type="InterPro" id="IPR000330">
    <property type="entry name" value="SNF2_N"/>
</dbReference>
<keyword evidence="3" id="KW-0067">ATP-binding</keyword>
<gene>
    <name evidence="5" type="ORF">PTTG_07726</name>
</gene>
<dbReference type="InterPro" id="IPR001650">
    <property type="entry name" value="Helicase_C-like"/>
</dbReference>
<evidence type="ECO:0000313" key="6">
    <source>
        <dbReference type="EnsemblFungi" id="PTTG_07726-t43_1-p1"/>
    </source>
</evidence>
<dbReference type="GO" id="GO:0005524">
    <property type="term" value="F:ATP binding"/>
    <property type="evidence" value="ECO:0007669"/>
    <property type="project" value="UniProtKB-KW"/>
</dbReference>
<dbReference type="AlphaFoldDB" id="A0A180GPG7"/>
<accession>A0A180GPG7</accession>
<organism evidence="5">
    <name type="scientific">Puccinia triticina (isolate 1-1 / race 1 (BBBD))</name>
    <name type="common">Brown leaf rust fungus</name>
    <dbReference type="NCBI Taxonomy" id="630390"/>
    <lineage>
        <taxon>Eukaryota</taxon>
        <taxon>Fungi</taxon>
        <taxon>Dikarya</taxon>
        <taxon>Basidiomycota</taxon>
        <taxon>Pucciniomycotina</taxon>
        <taxon>Pucciniomycetes</taxon>
        <taxon>Pucciniales</taxon>
        <taxon>Pucciniaceae</taxon>
        <taxon>Puccinia</taxon>
    </lineage>
</organism>
<keyword evidence="7" id="KW-1185">Reference proteome</keyword>
<reference evidence="6" key="4">
    <citation type="submission" date="2025-05" db="UniProtKB">
        <authorList>
            <consortium name="EnsemblFungi"/>
        </authorList>
    </citation>
    <scope>IDENTIFICATION</scope>
    <source>
        <strain evidence="6">isolate 1-1 / race 1 (BBBD)</strain>
    </source>
</reference>
<dbReference type="PANTHER" id="PTHR45626:SF22">
    <property type="entry name" value="DNA REPAIR PROTEIN RAD5"/>
    <property type="match status" value="1"/>
</dbReference>
<dbReference type="InterPro" id="IPR014001">
    <property type="entry name" value="Helicase_ATP-bd"/>
</dbReference>
<proteinExistence type="predicted"/>
<evidence type="ECO:0000256" key="3">
    <source>
        <dbReference type="ARBA" id="ARBA00022840"/>
    </source>
</evidence>
<dbReference type="Proteomes" id="UP000005240">
    <property type="component" value="Unassembled WGS sequence"/>
</dbReference>
<evidence type="ECO:0000313" key="7">
    <source>
        <dbReference type="Proteomes" id="UP000005240"/>
    </source>
</evidence>
<dbReference type="InterPro" id="IPR038718">
    <property type="entry name" value="SNF2-like_sf"/>
</dbReference>
<name>A0A180GPG7_PUCT1</name>
<dbReference type="Pfam" id="PF00271">
    <property type="entry name" value="Helicase_C"/>
    <property type="match status" value="1"/>
</dbReference>
<reference evidence="5" key="1">
    <citation type="submission" date="2009-11" db="EMBL/GenBank/DDBJ databases">
        <authorList>
            <consortium name="The Broad Institute Genome Sequencing Platform"/>
            <person name="Ward D."/>
            <person name="Feldgarden M."/>
            <person name="Earl A."/>
            <person name="Young S.K."/>
            <person name="Zeng Q."/>
            <person name="Koehrsen M."/>
            <person name="Alvarado L."/>
            <person name="Berlin A."/>
            <person name="Bochicchio J."/>
            <person name="Borenstein D."/>
            <person name="Chapman S.B."/>
            <person name="Chen Z."/>
            <person name="Engels R."/>
            <person name="Freedman E."/>
            <person name="Gellesch M."/>
            <person name="Goldberg J."/>
            <person name="Griggs A."/>
            <person name="Gujja S."/>
            <person name="Heilman E."/>
            <person name="Heiman D."/>
            <person name="Hepburn T."/>
            <person name="Howarth C."/>
            <person name="Jen D."/>
            <person name="Larson L."/>
            <person name="Lewis B."/>
            <person name="Mehta T."/>
            <person name="Park D."/>
            <person name="Pearson M."/>
            <person name="Roberts A."/>
            <person name="Saif S."/>
            <person name="Shea T."/>
            <person name="Shenoy N."/>
            <person name="Sisk P."/>
            <person name="Stolte C."/>
            <person name="Sykes S."/>
            <person name="Thomson T."/>
            <person name="Walk T."/>
            <person name="White J."/>
            <person name="Yandava C."/>
            <person name="Izard J."/>
            <person name="Baranova O.V."/>
            <person name="Blanton J.M."/>
            <person name="Tanner A.C."/>
            <person name="Dewhirst F.E."/>
            <person name="Haas B."/>
            <person name="Nusbaum C."/>
            <person name="Birren B."/>
        </authorList>
    </citation>
    <scope>NUCLEOTIDE SEQUENCE [LARGE SCALE GENOMIC DNA]</scope>
    <source>
        <strain evidence="5">1-1 BBBD Race 1</strain>
    </source>
</reference>
<evidence type="ECO:0000256" key="2">
    <source>
        <dbReference type="ARBA" id="ARBA00022801"/>
    </source>
</evidence>
<dbReference type="GO" id="GO:0005634">
    <property type="term" value="C:nucleus"/>
    <property type="evidence" value="ECO:0007669"/>
    <property type="project" value="TreeGrafter"/>
</dbReference>
<keyword evidence="1" id="KW-0547">Nucleotide-binding</keyword>
<reference evidence="5" key="2">
    <citation type="submission" date="2016-05" db="EMBL/GenBank/DDBJ databases">
        <title>Comparative analysis highlights variable genome content of wheat rusts and divergence of the mating loci.</title>
        <authorList>
            <person name="Cuomo C.A."/>
            <person name="Bakkeren G."/>
            <person name="Szabo L."/>
            <person name="Khalil H."/>
            <person name="Joly D."/>
            <person name="Goldberg J."/>
            <person name="Young S."/>
            <person name="Zeng Q."/>
            <person name="Fellers J."/>
        </authorList>
    </citation>
    <scope>NUCLEOTIDE SEQUENCE [LARGE SCALE GENOMIC DNA]</scope>
    <source>
        <strain evidence="5">1-1 BBBD Race 1</strain>
    </source>
</reference>
<dbReference type="InterPro" id="IPR050628">
    <property type="entry name" value="SNF2_RAD54_helicase_TF"/>
</dbReference>
<evidence type="ECO:0000256" key="1">
    <source>
        <dbReference type="ARBA" id="ARBA00022741"/>
    </source>
</evidence>
<dbReference type="STRING" id="630390.A0A180GPG7"/>
<evidence type="ECO:0000259" key="4">
    <source>
        <dbReference type="PROSITE" id="PS51192"/>
    </source>
</evidence>
<dbReference type="Gene3D" id="3.40.50.10810">
    <property type="entry name" value="Tandem AAA-ATPase domain"/>
    <property type="match status" value="1"/>
</dbReference>